<dbReference type="EMBL" id="FJUY01000011">
    <property type="protein sequence ID" value="CZT21545.1"/>
    <property type="molecule type" value="Genomic_DNA"/>
</dbReference>
<name>A0A2D3V4E0_9PEZI</name>
<evidence type="ECO:0000256" key="6">
    <source>
        <dbReference type="ARBA" id="ARBA00078476"/>
    </source>
</evidence>
<dbReference type="Pfam" id="PF00338">
    <property type="entry name" value="Ribosomal_S10"/>
    <property type="match status" value="1"/>
</dbReference>
<dbReference type="GO" id="GO:1990904">
    <property type="term" value="C:ribonucleoprotein complex"/>
    <property type="evidence" value="ECO:0007669"/>
    <property type="project" value="UniProtKB-KW"/>
</dbReference>
<keyword evidence="3" id="KW-0687">Ribonucleoprotein</keyword>
<dbReference type="PANTHER" id="PTHR11700">
    <property type="entry name" value="30S RIBOSOMAL PROTEIN S10 FAMILY MEMBER"/>
    <property type="match status" value="1"/>
</dbReference>
<dbReference type="SMART" id="SM01403">
    <property type="entry name" value="Ribosomal_S10"/>
    <property type="match status" value="1"/>
</dbReference>
<evidence type="ECO:0000256" key="1">
    <source>
        <dbReference type="ARBA" id="ARBA00007102"/>
    </source>
</evidence>
<comment type="similarity">
    <text evidence="1">Belongs to the universal ribosomal protein uS10 family.</text>
</comment>
<keyword evidence="2 9" id="KW-0689">Ribosomal protein</keyword>
<dbReference type="GO" id="GO:0006412">
    <property type="term" value="P:translation"/>
    <property type="evidence" value="ECO:0007669"/>
    <property type="project" value="InterPro"/>
</dbReference>
<evidence type="ECO:0000259" key="8">
    <source>
        <dbReference type="SMART" id="SM01403"/>
    </source>
</evidence>
<evidence type="ECO:0000313" key="10">
    <source>
        <dbReference type="Proteomes" id="UP000225277"/>
    </source>
</evidence>
<reference evidence="9 10" key="1">
    <citation type="submission" date="2016-03" db="EMBL/GenBank/DDBJ databases">
        <authorList>
            <person name="Ploux O."/>
        </authorList>
    </citation>
    <scope>NUCLEOTIDE SEQUENCE [LARGE SCALE GENOMIC DNA]</scope>
    <source>
        <strain evidence="9 10">URUG2</strain>
    </source>
</reference>
<dbReference type="SUPFAM" id="SSF54999">
    <property type="entry name" value="Ribosomal protein S10"/>
    <property type="match status" value="1"/>
</dbReference>
<feature type="region of interest" description="Disordered" evidence="7">
    <location>
        <begin position="28"/>
        <end position="52"/>
    </location>
</feature>
<dbReference type="GO" id="GO:0003735">
    <property type="term" value="F:structural constituent of ribosome"/>
    <property type="evidence" value="ECO:0007669"/>
    <property type="project" value="InterPro"/>
</dbReference>
<dbReference type="FunFam" id="3.30.70.600:FF:000003">
    <property type="entry name" value="30S ribosomal protein S10"/>
    <property type="match status" value="1"/>
</dbReference>
<dbReference type="RefSeq" id="XP_023628434.1">
    <property type="nucleotide sequence ID" value="XM_023772666.1"/>
</dbReference>
<dbReference type="GO" id="GO:0005840">
    <property type="term" value="C:ribosome"/>
    <property type="evidence" value="ECO:0007669"/>
    <property type="project" value="UniProtKB-KW"/>
</dbReference>
<evidence type="ECO:0000256" key="3">
    <source>
        <dbReference type="ARBA" id="ARBA00023274"/>
    </source>
</evidence>
<evidence type="ECO:0000313" key="9">
    <source>
        <dbReference type="EMBL" id="CZT21545.1"/>
    </source>
</evidence>
<protein>
    <recommendedName>
        <fullName evidence="4">Small ribosomal subunit protein uS10m</fullName>
    </recommendedName>
    <alternativeName>
        <fullName evidence="5">37S ribosomal protein S10, mitochondrial</fullName>
    </alternativeName>
    <alternativeName>
        <fullName evidence="6">Mitochondrial ribosomal small subunit protein 10</fullName>
    </alternativeName>
</protein>
<feature type="compositionally biased region" description="Low complexity" evidence="7">
    <location>
        <begin position="36"/>
        <end position="49"/>
    </location>
</feature>
<dbReference type="NCBIfam" id="TIGR01049">
    <property type="entry name" value="rpsJ_bact"/>
    <property type="match status" value="1"/>
</dbReference>
<evidence type="ECO:0000256" key="5">
    <source>
        <dbReference type="ARBA" id="ARBA00042916"/>
    </source>
</evidence>
<evidence type="ECO:0000256" key="7">
    <source>
        <dbReference type="SAM" id="MobiDB-lite"/>
    </source>
</evidence>
<evidence type="ECO:0000256" key="4">
    <source>
        <dbReference type="ARBA" id="ARBA00035261"/>
    </source>
</evidence>
<proteinExistence type="inferred from homology"/>
<sequence length="281" mass="31250">MASPSCSRSLSHSMKRLKLSPSISIPTVAPRSLHQSARTSATPSPSAGSKQGGLASIRLPLAVQATYLAPLKRQPTHNITSADLQLRSYSVRNLDLFTDFAMRAAYYLNLPAKGPMPLPKKTERWTVPRSNFVHKKSQENFERITLRRWIRIVDGHPETVAIWLAFLRKFQYYGVGLKADVWENGSVDTVAEMDGEAERIRGMMGEKGELEILLKNAPKKISKTLFDEVFKGAYGAHSPLSAAPSVPNANRRVEKFSPGLEVRRQASIQAGERRAIEKPTE</sequence>
<dbReference type="AlphaFoldDB" id="A0A2D3V4E0"/>
<dbReference type="STRING" id="112498.A0A2D3V4E0"/>
<dbReference type="Gene3D" id="3.30.70.600">
    <property type="entry name" value="Ribosomal protein S10 domain"/>
    <property type="match status" value="1"/>
</dbReference>
<dbReference type="InterPro" id="IPR027486">
    <property type="entry name" value="Ribosomal_uS10_dom"/>
</dbReference>
<dbReference type="GeneID" id="35602526"/>
<dbReference type="HAMAP" id="MF_00508">
    <property type="entry name" value="Ribosomal_uS10"/>
    <property type="match status" value="1"/>
</dbReference>
<accession>A0A2D3V4E0</accession>
<dbReference type="OrthoDB" id="366214at2759"/>
<feature type="domain" description="Small ribosomal subunit protein uS10" evidence="8">
    <location>
        <begin position="83"/>
        <end position="180"/>
    </location>
</feature>
<dbReference type="InterPro" id="IPR001848">
    <property type="entry name" value="Ribosomal_uS10"/>
</dbReference>
<dbReference type="Proteomes" id="UP000225277">
    <property type="component" value="Unassembled WGS sequence"/>
</dbReference>
<organism evidence="9 10">
    <name type="scientific">Ramularia collo-cygni</name>
    <dbReference type="NCBI Taxonomy" id="112498"/>
    <lineage>
        <taxon>Eukaryota</taxon>
        <taxon>Fungi</taxon>
        <taxon>Dikarya</taxon>
        <taxon>Ascomycota</taxon>
        <taxon>Pezizomycotina</taxon>
        <taxon>Dothideomycetes</taxon>
        <taxon>Dothideomycetidae</taxon>
        <taxon>Mycosphaerellales</taxon>
        <taxon>Mycosphaerellaceae</taxon>
        <taxon>Ramularia</taxon>
    </lineage>
</organism>
<evidence type="ECO:0000256" key="2">
    <source>
        <dbReference type="ARBA" id="ARBA00022980"/>
    </source>
</evidence>
<keyword evidence="10" id="KW-1185">Reference proteome</keyword>
<gene>
    <name evidence="9" type="ORF">RCC_07408</name>
</gene>
<dbReference type="InterPro" id="IPR036838">
    <property type="entry name" value="Ribosomal_uS10_dom_sf"/>
</dbReference>